<dbReference type="InterPro" id="IPR050894">
    <property type="entry name" value="EfeM/EfeO_iron_uptake"/>
</dbReference>
<dbReference type="InterPro" id="IPR018976">
    <property type="entry name" value="Imelysin-like"/>
</dbReference>
<reference evidence="6 7" key="1">
    <citation type="submission" date="2014-11" db="EMBL/GenBank/DDBJ databases">
        <authorList>
            <person name="Zhu J."/>
            <person name="Qi W."/>
            <person name="Song R."/>
        </authorList>
    </citation>
    <scope>NUCLEOTIDE SEQUENCE [LARGE SCALE GENOMIC DNA]</scope>
</reference>
<dbReference type="EMBL" id="CDMY01000538">
    <property type="protein sequence ID" value="CEM21214.1"/>
    <property type="molecule type" value="Genomic_DNA"/>
</dbReference>
<dbReference type="VEuPathDB" id="CryptoDB:Vbra_21863"/>
<evidence type="ECO:0000256" key="2">
    <source>
        <dbReference type="ARBA" id="ARBA00005989"/>
    </source>
</evidence>
<dbReference type="CDD" id="cd14656">
    <property type="entry name" value="Imelysin-like_EfeO"/>
    <property type="match status" value="2"/>
</dbReference>
<evidence type="ECO:0000256" key="1">
    <source>
        <dbReference type="ARBA" id="ARBA00004196"/>
    </source>
</evidence>
<dbReference type="InParanoid" id="A0A0G4G053"/>
<organism evidence="6 7">
    <name type="scientific">Vitrella brassicaformis (strain CCMP3155)</name>
    <dbReference type="NCBI Taxonomy" id="1169540"/>
    <lineage>
        <taxon>Eukaryota</taxon>
        <taxon>Sar</taxon>
        <taxon>Alveolata</taxon>
        <taxon>Colpodellida</taxon>
        <taxon>Vitrellaceae</taxon>
        <taxon>Vitrella</taxon>
    </lineage>
</organism>
<evidence type="ECO:0000313" key="6">
    <source>
        <dbReference type="EMBL" id="CEM21214.1"/>
    </source>
</evidence>
<evidence type="ECO:0000256" key="4">
    <source>
        <dbReference type="SAM" id="SignalP"/>
    </source>
</evidence>
<name>A0A0G4G053_VITBC</name>
<feature type="domain" description="Imelysin-like" evidence="5">
    <location>
        <begin position="49"/>
        <end position="239"/>
    </location>
</feature>
<dbReference type="Proteomes" id="UP000041254">
    <property type="component" value="Unassembled WGS sequence"/>
</dbReference>
<evidence type="ECO:0000256" key="3">
    <source>
        <dbReference type="ARBA" id="ARBA00022729"/>
    </source>
</evidence>
<proteinExistence type="inferred from homology"/>
<protein>
    <recommendedName>
        <fullName evidence="5">Imelysin-like domain-containing protein</fullName>
    </recommendedName>
</protein>
<comment type="similarity">
    <text evidence="2">Belongs to the EfeM/EfeO family.</text>
</comment>
<accession>A0A0G4G053</accession>
<keyword evidence="3 4" id="KW-0732">Signal</keyword>
<dbReference type="InterPro" id="IPR034981">
    <property type="entry name" value="Imelysin-like_EfeO/Algp7"/>
</dbReference>
<feature type="signal peptide" evidence="4">
    <location>
        <begin position="1"/>
        <end position="23"/>
    </location>
</feature>
<evidence type="ECO:0000313" key="7">
    <source>
        <dbReference type="Proteomes" id="UP000041254"/>
    </source>
</evidence>
<comment type="subcellular location">
    <subcellularLocation>
        <location evidence="1">Cell envelope</location>
    </subcellularLocation>
</comment>
<dbReference type="InterPro" id="IPR038352">
    <property type="entry name" value="Imelysin_sf"/>
</dbReference>
<feature type="chain" id="PRO_5005189498" description="Imelysin-like domain-containing protein" evidence="4">
    <location>
        <begin position="24"/>
        <end position="584"/>
    </location>
</feature>
<gene>
    <name evidence="6" type="ORF">Vbra_21863</name>
</gene>
<keyword evidence="7" id="KW-1185">Reference proteome</keyword>
<dbReference type="AlphaFoldDB" id="A0A0G4G053"/>
<dbReference type="PANTHER" id="PTHR39192">
    <property type="entry name" value="IRON UPTAKE SYSTEM COMPONENT EFEO"/>
    <property type="match status" value="1"/>
</dbReference>
<dbReference type="Gene3D" id="1.20.1420.20">
    <property type="entry name" value="M75 peptidase, HXXE motif"/>
    <property type="match status" value="2"/>
</dbReference>
<dbReference type="Pfam" id="PF09375">
    <property type="entry name" value="Peptidase_M75"/>
    <property type="match status" value="1"/>
</dbReference>
<dbReference type="OrthoDB" id="3730at2759"/>
<sequence length="584" mass="63362">MKAMMIAFCSCLLLSSPIAACQAAPSPRRRVQVEPVPLDSAVTTTTSKAAKAVQALQDFYITPLLVACRTGDIEAARDAWVPAKGTWATVEALSYAFPETAADINARAYEVDGGHTNPEFTGFQRVEMELWGANTTASCAAVTAVMDEAATSVLGLLNNGTSTPFTADGHLRSLVALTEDMLTTKFSQMEAPFSLNLRGIEMLFSPFEAAIEAVDPAAAKGVIDGVHDSITAAIDAISAGVRLSSQNTQSAWGSWESVPMYQKNVIYRKMEAVRDALKAAADVLDIDVTPEAEGERRQLTRWGTQRRSLQKTSEYAAQTSEGVAYFLEQAQTMLTHVEALAELAANATEADSITNTTWAELGAAYELARPEYEQIETLAGCFEQEDSDIDARPYAFPLGEDDPDFRGSHKIERLIFRDRNPFEIKAYADGLVNSTLDLIAKLEADECTPLMSFEGMVGLAVEVPAKKISGEEEAVSGLSGLIFDHNVKGIWSQFEPFEGVVSAETFADAQGHKEALEALMEPLVTPEYKPYSEWTMAQKVELVQEFYGLASAIARAGSELGIFDESHEFYNLTDEILPTSLASA</sequence>
<dbReference type="PANTHER" id="PTHR39192:SF1">
    <property type="entry name" value="IRON UPTAKE SYSTEM COMPONENT EFEO"/>
    <property type="match status" value="1"/>
</dbReference>
<evidence type="ECO:0000259" key="5">
    <source>
        <dbReference type="Pfam" id="PF09375"/>
    </source>
</evidence>